<sequence length="59" mass="6741">MGKIIRYPFLDLGRCIVQTSGENRMMCIQKFSSSIATDFHIYVIEEDVVVFIPVLQSNS</sequence>
<organism evidence="1">
    <name type="scientific">Octopus bimaculoides</name>
    <name type="common">California two-spotted octopus</name>
    <dbReference type="NCBI Taxonomy" id="37653"/>
    <lineage>
        <taxon>Eukaryota</taxon>
        <taxon>Metazoa</taxon>
        <taxon>Spiralia</taxon>
        <taxon>Lophotrochozoa</taxon>
        <taxon>Mollusca</taxon>
        <taxon>Cephalopoda</taxon>
        <taxon>Coleoidea</taxon>
        <taxon>Octopodiformes</taxon>
        <taxon>Octopoda</taxon>
        <taxon>Incirrata</taxon>
        <taxon>Octopodidae</taxon>
        <taxon>Octopus</taxon>
    </lineage>
</organism>
<proteinExistence type="predicted"/>
<dbReference type="EMBL" id="KQ428101">
    <property type="protein sequence ID" value="KOF66443.1"/>
    <property type="molecule type" value="Genomic_DNA"/>
</dbReference>
<gene>
    <name evidence="1" type="ORF">OCBIM_22012283mg</name>
</gene>
<name>A0A0L8FP73_OCTBM</name>
<dbReference type="AlphaFoldDB" id="A0A0L8FP73"/>
<evidence type="ECO:0000313" key="1">
    <source>
        <dbReference type="EMBL" id="KOF66443.1"/>
    </source>
</evidence>
<protein>
    <submittedName>
        <fullName evidence="1">Uncharacterized protein</fullName>
    </submittedName>
</protein>
<accession>A0A0L8FP73</accession>
<reference evidence="1" key="1">
    <citation type="submission" date="2015-07" db="EMBL/GenBank/DDBJ databases">
        <title>MeaNS - Measles Nucleotide Surveillance Program.</title>
        <authorList>
            <person name="Tran T."/>
            <person name="Druce J."/>
        </authorList>
    </citation>
    <scope>NUCLEOTIDE SEQUENCE</scope>
    <source>
        <strain evidence="1">UCB-OBI-ISO-001</strain>
        <tissue evidence="1">Gonad</tissue>
    </source>
</reference>